<protein>
    <submittedName>
        <fullName evidence="1">Uncharacterized protein</fullName>
    </submittedName>
</protein>
<accession>A0A0F9T1H3</accession>
<evidence type="ECO:0000313" key="1">
    <source>
        <dbReference type="EMBL" id="KKN73084.1"/>
    </source>
</evidence>
<proteinExistence type="predicted"/>
<gene>
    <name evidence="1" type="ORF">LCGC14_0403930</name>
</gene>
<dbReference type="EMBL" id="LAZR01000350">
    <property type="protein sequence ID" value="KKN73084.1"/>
    <property type="molecule type" value="Genomic_DNA"/>
</dbReference>
<dbReference type="AlphaFoldDB" id="A0A0F9T1H3"/>
<organism evidence="1">
    <name type="scientific">marine sediment metagenome</name>
    <dbReference type="NCBI Taxonomy" id="412755"/>
    <lineage>
        <taxon>unclassified sequences</taxon>
        <taxon>metagenomes</taxon>
        <taxon>ecological metagenomes</taxon>
    </lineage>
</organism>
<name>A0A0F9T1H3_9ZZZZ</name>
<sequence>MYSIADYITPGMASMMLMEDICKRCIINNHPDEDTLIVFDICRSKKCPLKKLEKAIGFKFDGMGYSYAKGMYKIDPENKGRGE</sequence>
<reference evidence="1" key="1">
    <citation type="journal article" date="2015" name="Nature">
        <title>Complex archaea that bridge the gap between prokaryotes and eukaryotes.</title>
        <authorList>
            <person name="Spang A."/>
            <person name="Saw J.H."/>
            <person name="Jorgensen S.L."/>
            <person name="Zaremba-Niedzwiedzka K."/>
            <person name="Martijn J."/>
            <person name="Lind A.E."/>
            <person name="van Eijk R."/>
            <person name="Schleper C."/>
            <person name="Guy L."/>
            <person name="Ettema T.J."/>
        </authorList>
    </citation>
    <scope>NUCLEOTIDE SEQUENCE</scope>
</reference>
<comment type="caution">
    <text evidence="1">The sequence shown here is derived from an EMBL/GenBank/DDBJ whole genome shotgun (WGS) entry which is preliminary data.</text>
</comment>